<dbReference type="OrthoDB" id="117954at2"/>
<dbReference type="Gene3D" id="1.10.4030.10">
    <property type="entry name" value="Porin chaperone SurA, peptide-binding domain"/>
    <property type="match status" value="1"/>
</dbReference>
<evidence type="ECO:0000256" key="1">
    <source>
        <dbReference type="ARBA" id="ARBA00022729"/>
    </source>
</evidence>
<evidence type="ECO:0008006" key="6">
    <source>
        <dbReference type="Google" id="ProtNLM"/>
    </source>
</evidence>
<evidence type="ECO:0000256" key="3">
    <source>
        <dbReference type="SAM" id="SignalP"/>
    </source>
</evidence>
<accession>A0A1H5W295</accession>
<keyword evidence="1 3" id="KW-0732">Signal</keyword>
<gene>
    <name evidence="4" type="ORF">SAMN05421819_1411</name>
</gene>
<reference evidence="4 5" key="1">
    <citation type="submission" date="2016-10" db="EMBL/GenBank/DDBJ databases">
        <authorList>
            <person name="de Groot N.N."/>
        </authorList>
    </citation>
    <scope>NUCLEOTIDE SEQUENCE [LARGE SCALE GENOMIC DNA]</scope>
    <source>
        <strain evidence="4 5">DSM 22489</strain>
    </source>
</reference>
<evidence type="ECO:0000313" key="4">
    <source>
        <dbReference type="EMBL" id="SEF93523.1"/>
    </source>
</evidence>
<dbReference type="InterPro" id="IPR050280">
    <property type="entry name" value="OMP_Chaperone_SurA"/>
</dbReference>
<evidence type="ECO:0000256" key="2">
    <source>
        <dbReference type="SAM" id="MobiDB-lite"/>
    </source>
</evidence>
<dbReference type="Proteomes" id="UP000236728">
    <property type="component" value="Unassembled WGS sequence"/>
</dbReference>
<dbReference type="PANTHER" id="PTHR47637:SF1">
    <property type="entry name" value="CHAPERONE SURA"/>
    <property type="match status" value="1"/>
</dbReference>
<name>A0A1H5W295_9BACT</name>
<feature type="signal peptide" evidence="3">
    <location>
        <begin position="1"/>
        <end position="24"/>
    </location>
</feature>
<proteinExistence type="predicted"/>
<organism evidence="4 5">
    <name type="scientific">Bryocella elongata</name>
    <dbReference type="NCBI Taxonomy" id="863522"/>
    <lineage>
        <taxon>Bacteria</taxon>
        <taxon>Pseudomonadati</taxon>
        <taxon>Acidobacteriota</taxon>
        <taxon>Terriglobia</taxon>
        <taxon>Terriglobales</taxon>
        <taxon>Acidobacteriaceae</taxon>
        <taxon>Bryocella</taxon>
    </lineage>
</organism>
<protein>
    <recommendedName>
        <fullName evidence="6">SurA N-terminal domain-containing protein</fullName>
    </recommendedName>
</protein>
<dbReference type="PANTHER" id="PTHR47637">
    <property type="entry name" value="CHAPERONE SURA"/>
    <property type="match status" value="1"/>
</dbReference>
<keyword evidence="5" id="KW-1185">Reference proteome</keyword>
<dbReference type="InterPro" id="IPR027304">
    <property type="entry name" value="Trigger_fact/SurA_dom_sf"/>
</dbReference>
<feature type="region of interest" description="Disordered" evidence="2">
    <location>
        <begin position="43"/>
        <end position="63"/>
    </location>
</feature>
<feature type="chain" id="PRO_5009287841" description="SurA N-terminal domain-containing protein" evidence="3">
    <location>
        <begin position="25"/>
        <end position="265"/>
    </location>
</feature>
<dbReference type="SUPFAM" id="SSF109998">
    <property type="entry name" value="Triger factor/SurA peptide-binding domain-like"/>
    <property type="match status" value="1"/>
</dbReference>
<sequence>MDTKAATMMLAALCAFAGAGLVQAQVAPSTINAPGPAKVVPGVAPAASASSLPPTTTTSPGTPIDRIVAIVNGDLILDSDVDQELRLEALEPYDNPEREGSRDQAVNRLINRALILQQVKLQNDEPIPADEVEKELDGLRKNIPECKRYDCATKAGWDAFLAKQGFTEQSLQGLWAQRMQVLDYIEQRFKMGIRITPQEIQDYYTKTMLPEYAAQHVAAPKLDTLSERIQEVLLSQHVTALLDDWLKSLRAQGSIVVMHPGEVAP</sequence>
<evidence type="ECO:0000313" key="5">
    <source>
        <dbReference type="Proteomes" id="UP000236728"/>
    </source>
</evidence>
<dbReference type="EMBL" id="FNVA01000002">
    <property type="protein sequence ID" value="SEF93523.1"/>
    <property type="molecule type" value="Genomic_DNA"/>
</dbReference>
<dbReference type="AlphaFoldDB" id="A0A1H5W295"/>
<dbReference type="RefSeq" id="WP_103932349.1">
    <property type="nucleotide sequence ID" value="NZ_FNVA01000002.1"/>
</dbReference>